<evidence type="ECO:0000313" key="1">
    <source>
        <dbReference type="EMBL" id="CDW25493.1"/>
    </source>
</evidence>
<reference evidence="1" key="1">
    <citation type="submission" date="2014-05" db="EMBL/GenBank/DDBJ databases">
        <authorList>
            <person name="Chronopoulou M."/>
        </authorList>
    </citation>
    <scope>NUCLEOTIDE SEQUENCE</scope>
    <source>
        <tissue evidence="1">Whole organism</tissue>
    </source>
</reference>
<protein>
    <submittedName>
        <fullName evidence="1">Uncharacterized protein</fullName>
    </submittedName>
</protein>
<dbReference type="EMBL" id="HACA01008132">
    <property type="protein sequence ID" value="CDW25493.1"/>
    <property type="molecule type" value="Transcribed_RNA"/>
</dbReference>
<accession>A0A0K2THG4</accession>
<sequence>MLHHSSKLFLSCSSTTLQIKVI</sequence>
<name>A0A0K2THG4_LEPSM</name>
<dbReference type="AlphaFoldDB" id="A0A0K2THG4"/>
<proteinExistence type="predicted"/>
<organism evidence="1">
    <name type="scientific">Lepeophtheirus salmonis</name>
    <name type="common">Salmon louse</name>
    <name type="synonym">Caligus salmonis</name>
    <dbReference type="NCBI Taxonomy" id="72036"/>
    <lineage>
        <taxon>Eukaryota</taxon>
        <taxon>Metazoa</taxon>
        <taxon>Ecdysozoa</taxon>
        <taxon>Arthropoda</taxon>
        <taxon>Crustacea</taxon>
        <taxon>Multicrustacea</taxon>
        <taxon>Hexanauplia</taxon>
        <taxon>Copepoda</taxon>
        <taxon>Siphonostomatoida</taxon>
        <taxon>Caligidae</taxon>
        <taxon>Lepeophtheirus</taxon>
    </lineage>
</organism>